<accession>A0A811U6V8</accession>
<gene>
    <name evidence="1" type="ORF">CCAP1982_LOCUS3447</name>
</gene>
<protein>
    <submittedName>
        <fullName evidence="1">(Mediterranean fruit fly) hypothetical protein</fullName>
    </submittedName>
</protein>
<sequence length="121" mass="13746">MQHTHRKQSIEYACKIQGEEVERRKESAFLGSCNEVVHYFAHATICCTHTTDVENDECVHSKWIMPKKCMTVCAPKHQSAGEEKISLHACNVLTVAQTRMPVGKCSKTHLVFTLIEINNFI</sequence>
<evidence type="ECO:0000313" key="2">
    <source>
        <dbReference type="Proteomes" id="UP000606786"/>
    </source>
</evidence>
<comment type="caution">
    <text evidence="1">The sequence shown here is derived from an EMBL/GenBank/DDBJ whole genome shotgun (WGS) entry which is preliminary data.</text>
</comment>
<dbReference type="AlphaFoldDB" id="A0A811U6V8"/>
<proteinExistence type="predicted"/>
<keyword evidence="2" id="KW-1185">Reference proteome</keyword>
<name>A0A811U6V8_CERCA</name>
<evidence type="ECO:0000313" key="1">
    <source>
        <dbReference type="EMBL" id="CAD6994714.1"/>
    </source>
</evidence>
<reference evidence="1" key="1">
    <citation type="submission" date="2020-11" db="EMBL/GenBank/DDBJ databases">
        <authorList>
            <person name="Whitehead M."/>
        </authorList>
    </citation>
    <scope>NUCLEOTIDE SEQUENCE</scope>
    <source>
        <strain evidence="1">EGII</strain>
    </source>
</reference>
<dbReference type="EMBL" id="CAJHJT010000001">
    <property type="protein sequence ID" value="CAD6994714.1"/>
    <property type="molecule type" value="Genomic_DNA"/>
</dbReference>
<dbReference type="Proteomes" id="UP000606786">
    <property type="component" value="Unassembled WGS sequence"/>
</dbReference>
<organism evidence="1 2">
    <name type="scientific">Ceratitis capitata</name>
    <name type="common">Mediterranean fruit fly</name>
    <name type="synonym">Tephritis capitata</name>
    <dbReference type="NCBI Taxonomy" id="7213"/>
    <lineage>
        <taxon>Eukaryota</taxon>
        <taxon>Metazoa</taxon>
        <taxon>Ecdysozoa</taxon>
        <taxon>Arthropoda</taxon>
        <taxon>Hexapoda</taxon>
        <taxon>Insecta</taxon>
        <taxon>Pterygota</taxon>
        <taxon>Neoptera</taxon>
        <taxon>Endopterygota</taxon>
        <taxon>Diptera</taxon>
        <taxon>Brachycera</taxon>
        <taxon>Muscomorpha</taxon>
        <taxon>Tephritoidea</taxon>
        <taxon>Tephritidae</taxon>
        <taxon>Ceratitis</taxon>
        <taxon>Ceratitis</taxon>
    </lineage>
</organism>